<evidence type="ECO:0000313" key="10">
    <source>
        <dbReference type="EMBL" id="PNX60054.1"/>
    </source>
</evidence>
<comment type="caution">
    <text evidence="10">The sequence shown here is derived from an EMBL/GenBank/DDBJ whole genome shotgun (WGS) entry which is preliminary data.</text>
</comment>
<dbReference type="Gene3D" id="1.50.10.10">
    <property type="match status" value="1"/>
</dbReference>
<dbReference type="SUPFAM" id="SSF48208">
    <property type="entry name" value="Six-hairpin glycosidases"/>
    <property type="match status" value="1"/>
</dbReference>
<keyword evidence="7" id="KW-0326">Glycosidase</keyword>
<keyword evidence="6" id="KW-0119">Carbohydrate metabolism</keyword>
<dbReference type="InterPro" id="IPR001701">
    <property type="entry name" value="Glyco_hydro_9"/>
</dbReference>
<dbReference type="AlphaFoldDB" id="A0A2K3K1A3"/>
<evidence type="ECO:0000259" key="9">
    <source>
        <dbReference type="Pfam" id="PF00759"/>
    </source>
</evidence>
<reference evidence="10 11" key="2">
    <citation type="journal article" date="2017" name="Front. Plant Sci.">
        <title>Gene Classification and Mining of Molecular Markers Useful in Red Clover (Trifolium pratense) Breeding.</title>
        <authorList>
            <person name="Istvanek J."/>
            <person name="Dluhosova J."/>
            <person name="Dluhos P."/>
            <person name="Patkova L."/>
            <person name="Nedelnik J."/>
            <person name="Repkova J."/>
        </authorList>
    </citation>
    <scope>NUCLEOTIDE SEQUENCE [LARGE SCALE GENOMIC DNA]</scope>
    <source>
        <strain evidence="11">cv. Tatra</strain>
        <tissue evidence="10">Young leaves</tissue>
    </source>
</reference>
<dbReference type="InterPro" id="IPR008928">
    <property type="entry name" value="6-hairpin_glycosidase_sf"/>
</dbReference>
<feature type="non-terminal residue" evidence="10">
    <location>
        <position position="1"/>
    </location>
</feature>
<gene>
    <name evidence="10" type="ORF">L195_g059995</name>
</gene>
<evidence type="ECO:0000256" key="8">
    <source>
        <dbReference type="ARBA" id="ARBA00023326"/>
    </source>
</evidence>
<sequence length="73" mass="8066">NNPGSDVAAETAAALASASIVFKKFDPIYSKTLLTRAIKVFQFADKYRGPYSNSLKPIVCPFYCSYSGYQVKF</sequence>
<evidence type="ECO:0000256" key="2">
    <source>
        <dbReference type="ARBA" id="ARBA00007072"/>
    </source>
</evidence>
<dbReference type="EC" id="3.2.1.4" evidence="3"/>
<feature type="domain" description="Glycoside hydrolase family 9" evidence="9">
    <location>
        <begin position="1"/>
        <end position="70"/>
    </location>
</feature>
<accession>A0A2K3K1A3</accession>
<dbReference type="GO" id="GO:0008810">
    <property type="term" value="F:cellulase activity"/>
    <property type="evidence" value="ECO:0007669"/>
    <property type="project" value="UniProtKB-EC"/>
</dbReference>
<evidence type="ECO:0000256" key="3">
    <source>
        <dbReference type="ARBA" id="ARBA00012601"/>
    </source>
</evidence>
<evidence type="ECO:0000256" key="7">
    <source>
        <dbReference type="ARBA" id="ARBA00023295"/>
    </source>
</evidence>
<keyword evidence="4" id="KW-0378">Hydrolase</keyword>
<dbReference type="EMBL" id="ASHM01134822">
    <property type="protein sequence ID" value="PNX60054.1"/>
    <property type="molecule type" value="Genomic_DNA"/>
</dbReference>
<organism evidence="10 11">
    <name type="scientific">Trifolium pratense</name>
    <name type="common">Red clover</name>
    <dbReference type="NCBI Taxonomy" id="57577"/>
    <lineage>
        <taxon>Eukaryota</taxon>
        <taxon>Viridiplantae</taxon>
        <taxon>Streptophyta</taxon>
        <taxon>Embryophyta</taxon>
        <taxon>Tracheophyta</taxon>
        <taxon>Spermatophyta</taxon>
        <taxon>Magnoliopsida</taxon>
        <taxon>eudicotyledons</taxon>
        <taxon>Gunneridae</taxon>
        <taxon>Pentapetalae</taxon>
        <taxon>rosids</taxon>
        <taxon>fabids</taxon>
        <taxon>Fabales</taxon>
        <taxon>Fabaceae</taxon>
        <taxon>Papilionoideae</taxon>
        <taxon>50 kb inversion clade</taxon>
        <taxon>NPAAA clade</taxon>
        <taxon>Hologalegina</taxon>
        <taxon>IRL clade</taxon>
        <taxon>Trifolieae</taxon>
        <taxon>Trifolium</taxon>
    </lineage>
</organism>
<evidence type="ECO:0000256" key="1">
    <source>
        <dbReference type="ARBA" id="ARBA00000966"/>
    </source>
</evidence>
<evidence type="ECO:0000256" key="6">
    <source>
        <dbReference type="ARBA" id="ARBA00023277"/>
    </source>
</evidence>
<proteinExistence type="inferred from homology"/>
<dbReference type="PANTHER" id="PTHR22298">
    <property type="entry name" value="ENDO-1,4-BETA-GLUCANASE"/>
    <property type="match status" value="1"/>
</dbReference>
<reference evidence="10 11" key="1">
    <citation type="journal article" date="2014" name="Am. J. Bot.">
        <title>Genome assembly and annotation for red clover (Trifolium pratense; Fabaceae).</title>
        <authorList>
            <person name="Istvanek J."/>
            <person name="Jaros M."/>
            <person name="Krenek A."/>
            <person name="Repkova J."/>
        </authorList>
    </citation>
    <scope>NUCLEOTIDE SEQUENCE [LARGE SCALE GENOMIC DNA]</scope>
    <source>
        <strain evidence="11">cv. Tatra</strain>
        <tissue evidence="10">Young leaves</tissue>
    </source>
</reference>
<comment type="similarity">
    <text evidence="2">Belongs to the glycosyl hydrolase 9 (cellulase E) family.</text>
</comment>
<dbReference type="Proteomes" id="UP000236291">
    <property type="component" value="Unassembled WGS sequence"/>
</dbReference>
<keyword evidence="5" id="KW-0136">Cellulose degradation</keyword>
<name>A0A2K3K1A3_TRIPR</name>
<evidence type="ECO:0000313" key="11">
    <source>
        <dbReference type="Proteomes" id="UP000236291"/>
    </source>
</evidence>
<evidence type="ECO:0000256" key="4">
    <source>
        <dbReference type="ARBA" id="ARBA00022801"/>
    </source>
</evidence>
<dbReference type="InterPro" id="IPR012341">
    <property type="entry name" value="6hp_glycosidase-like_sf"/>
</dbReference>
<protein>
    <recommendedName>
        <fullName evidence="3">cellulase</fullName>
        <ecNumber evidence="3">3.2.1.4</ecNumber>
    </recommendedName>
</protein>
<dbReference type="Pfam" id="PF00759">
    <property type="entry name" value="Glyco_hydro_9"/>
    <property type="match status" value="1"/>
</dbReference>
<evidence type="ECO:0000256" key="5">
    <source>
        <dbReference type="ARBA" id="ARBA00023001"/>
    </source>
</evidence>
<dbReference type="STRING" id="57577.A0A2K3K1A3"/>
<keyword evidence="8" id="KW-0624">Polysaccharide degradation</keyword>
<dbReference type="GO" id="GO:0030245">
    <property type="term" value="P:cellulose catabolic process"/>
    <property type="evidence" value="ECO:0007669"/>
    <property type="project" value="UniProtKB-KW"/>
</dbReference>
<comment type="catalytic activity">
    <reaction evidence="1">
        <text>Endohydrolysis of (1-&gt;4)-beta-D-glucosidic linkages in cellulose, lichenin and cereal beta-D-glucans.</text>
        <dbReference type="EC" id="3.2.1.4"/>
    </reaction>
</comment>